<feature type="chain" id="PRO_5001600055" description="Secreted protein" evidence="1">
    <location>
        <begin position="19"/>
        <end position="99"/>
    </location>
</feature>
<sequence length="99" mass="11191">MFLCVLVVCGISLHQCPTLTLKAREHSIKRASGTVAYHINGCQSATYSSISDTLPCWRAVAEFRRQGDVAQQSRIWPQVLKECEYCNIGFKYVSKCFEI</sequence>
<accession>A0A061D4Y5</accession>
<evidence type="ECO:0008006" key="4">
    <source>
        <dbReference type="Google" id="ProtNLM"/>
    </source>
</evidence>
<reference evidence="3" key="1">
    <citation type="submission" date="2014-06" db="EMBL/GenBank/DDBJ databases">
        <authorList>
            <person name="Aslett M."/>
            <person name="De Silva N."/>
        </authorList>
    </citation>
    <scope>NUCLEOTIDE SEQUENCE [LARGE SCALE GENOMIC DNA]</scope>
    <source>
        <strain evidence="3">Bond</strain>
    </source>
</reference>
<protein>
    <recommendedName>
        <fullName evidence="4">Secreted protein</fullName>
    </recommendedName>
</protein>
<dbReference type="VEuPathDB" id="PiroplasmaDB:BBBOND_0207830"/>
<dbReference type="RefSeq" id="XP_012767814.1">
    <property type="nucleotide sequence ID" value="XM_012912360.1"/>
</dbReference>
<keyword evidence="1" id="KW-0732">Signal</keyword>
<name>A0A061D4Y5_BABBI</name>
<evidence type="ECO:0000313" key="2">
    <source>
        <dbReference type="EMBL" id="CDR95628.1"/>
    </source>
</evidence>
<dbReference type="AlphaFoldDB" id="A0A061D4Y5"/>
<organism evidence="2 3">
    <name type="scientific">Babesia bigemina</name>
    <dbReference type="NCBI Taxonomy" id="5866"/>
    <lineage>
        <taxon>Eukaryota</taxon>
        <taxon>Sar</taxon>
        <taxon>Alveolata</taxon>
        <taxon>Apicomplexa</taxon>
        <taxon>Aconoidasida</taxon>
        <taxon>Piroplasmida</taxon>
        <taxon>Babesiidae</taxon>
        <taxon>Babesia</taxon>
    </lineage>
</organism>
<proteinExistence type="predicted"/>
<evidence type="ECO:0000256" key="1">
    <source>
        <dbReference type="SAM" id="SignalP"/>
    </source>
</evidence>
<gene>
    <name evidence="2" type="ORF">BBBOND_0207830</name>
</gene>
<feature type="signal peptide" evidence="1">
    <location>
        <begin position="1"/>
        <end position="18"/>
    </location>
</feature>
<keyword evidence="3" id="KW-1185">Reference proteome</keyword>
<dbReference type="KEGG" id="bbig:BBBOND_0207830"/>
<dbReference type="EMBL" id="LK391708">
    <property type="protein sequence ID" value="CDR95628.1"/>
    <property type="molecule type" value="Genomic_DNA"/>
</dbReference>
<dbReference type="GeneID" id="24564169"/>
<dbReference type="Proteomes" id="UP000033188">
    <property type="component" value="Chromosome 2"/>
</dbReference>
<evidence type="ECO:0000313" key="3">
    <source>
        <dbReference type="Proteomes" id="UP000033188"/>
    </source>
</evidence>